<dbReference type="Gene3D" id="1.10.10.10">
    <property type="entry name" value="Winged helix-like DNA-binding domain superfamily/Winged helix DNA-binding domain"/>
    <property type="match status" value="1"/>
</dbReference>
<organism evidence="6 7">
    <name type="scientific">Bosea thiooxidans</name>
    <dbReference type="NCBI Taxonomy" id="53254"/>
    <lineage>
        <taxon>Bacteria</taxon>
        <taxon>Pseudomonadati</taxon>
        <taxon>Pseudomonadota</taxon>
        <taxon>Alphaproteobacteria</taxon>
        <taxon>Hyphomicrobiales</taxon>
        <taxon>Boseaceae</taxon>
        <taxon>Bosea</taxon>
    </lineage>
</organism>
<dbReference type="SUPFAM" id="SSF46785">
    <property type="entry name" value="Winged helix' DNA-binding domain"/>
    <property type="match status" value="1"/>
</dbReference>
<dbReference type="PANTHER" id="PTHR30427:SF1">
    <property type="entry name" value="TRANSCRIPTIONAL ACTIVATOR PROTEIN LYSR"/>
    <property type="match status" value="1"/>
</dbReference>
<evidence type="ECO:0000256" key="1">
    <source>
        <dbReference type="ARBA" id="ARBA00009437"/>
    </source>
</evidence>
<dbReference type="EMBL" id="LMAR01000010">
    <property type="protein sequence ID" value="KQK31938.1"/>
    <property type="molecule type" value="Genomic_DNA"/>
</dbReference>
<dbReference type="GO" id="GO:0003700">
    <property type="term" value="F:DNA-binding transcription factor activity"/>
    <property type="evidence" value="ECO:0007669"/>
    <property type="project" value="InterPro"/>
</dbReference>
<evidence type="ECO:0000256" key="2">
    <source>
        <dbReference type="ARBA" id="ARBA00023015"/>
    </source>
</evidence>
<evidence type="ECO:0000256" key="4">
    <source>
        <dbReference type="ARBA" id="ARBA00023163"/>
    </source>
</evidence>
<keyword evidence="7" id="KW-1185">Reference proteome</keyword>
<dbReference type="InterPro" id="IPR005119">
    <property type="entry name" value="LysR_subst-bd"/>
</dbReference>
<dbReference type="Gene3D" id="3.40.190.290">
    <property type="match status" value="1"/>
</dbReference>
<dbReference type="PANTHER" id="PTHR30427">
    <property type="entry name" value="TRANSCRIPTIONAL ACTIVATOR PROTEIN LYSR"/>
    <property type="match status" value="1"/>
</dbReference>
<feature type="domain" description="HTH lysR-type" evidence="5">
    <location>
        <begin position="7"/>
        <end position="64"/>
    </location>
</feature>
<comment type="similarity">
    <text evidence="1">Belongs to the LysR transcriptional regulatory family.</text>
</comment>
<dbReference type="AlphaFoldDB" id="A0A0Q3T2N6"/>
<dbReference type="InterPro" id="IPR036388">
    <property type="entry name" value="WH-like_DNA-bd_sf"/>
</dbReference>
<proteinExistence type="inferred from homology"/>
<keyword evidence="4" id="KW-0804">Transcription</keyword>
<dbReference type="STRING" id="53254.SAMN05660750_01115"/>
<dbReference type="InterPro" id="IPR000847">
    <property type="entry name" value="LysR_HTH_N"/>
</dbReference>
<dbReference type="GO" id="GO:0010628">
    <property type="term" value="P:positive regulation of gene expression"/>
    <property type="evidence" value="ECO:0007669"/>
    <property type="project" value="TreeGrafter"/>
</dbReference>
<evidence type="ECO:0000259" key="5">
    <source>
        <dbReference type="PROSITE" id="PS50931"/>
    </source>
</evidence>
<evidence type="ECO:0000256" key="3">
    <source>
        <dbReference type="ARBA" id="ARBA00023125"/>
    </source>
</evidence>
<accession>A0A0Q3T2N6</accession>
<evidence type="ECO:0000313" key="6">
    <source>
        <dbReference type="EMBL" id="KQK31938.1"/>
    </source>
</evidence>
<dbReference type="SUPFAM" id="SSF53850">
    <property type="entry name" value="Periplasmic binding protein-like II"/>
    <property type="match status" value="1"/>
</dbReference>
<name>A0A0Q3T2N6_9HYPH</name>
<dbReference type="Pfam" id="PF03466">
    <property type="entry name" value="LysR_substrate"/>
    <property type="match status" value="1"/>
</dbReference>
<dbReference type="Pfam" id="PF00126">
    <property type="entry name" value="HTH_1"/>
    <property type="match status" value="1"/>
</dbReference>
<dbReference type="PRINTS" id="PR00039">
    <property type="entry name" value="HTHLYSR"/>
</dbReference>
<dbReference type="GO" id="GO:0043565">
    <property type="term" value="F:sequence-specific DNA binding"/>
    <property type="evidence" value="ECO:0007669"/>
    <property type="project" value="TreeGrafter"/>
</dbReference>
<dbReference type="Proteomes" id="UP000051562">
    <property type="component" value="Unassembled WGS sequence"/>
</dbReference>
<reference evidence="6 7" key="1">
    <citation type="submission" date="2015-10" db="EMBL/GenBank/DDBJ databases">
        <title>Draft genome of Bosea thiooxidans.</title>
        <authorList>
            <person name="Wang X."/>
        </authorList>
    </citation>
    <scope>NUCLEOTIDE SEQUENCE [LARGE SCALE GENOMIC DNA]</scope>
    <source>
        <strain evidence="6 7">CGMCC 9174</strain>
    </source>
</reference>
<keyword evidence="3" id="KW-0238">DNA-binding</keyword>
<evidence type="ECO:0000313" key="7">
    <source>
        <dbReference type="Proteomes" id="UP000051562"/>
    </source>
</evidence>
<gene>
    <name evidence="6" type="ORF">ARD30_08785</name>
</gene>
<dbReference type="PROSITE" id="PS50931">
    <property type="entry name" value="HTH_LYSR"/>
    <property type="match status" value="1"/>
</dbReference>
<dbReference type="InterPro" id="IPR036390">
    <property type="entry name" value="WH_DNA-bd_sf"/>
</dbReference>
<sequence length="310" mass="33834">MGRSAVLNVRYLAVFRAVVKTGSISAAARMLHVSQPAVTKSVRLLEASIDLPLFFRANGRLQLTPEAESLLPEVERLFSNVQAIQDLADEIRDGFSGRITIATVTTLSTTLVGNAVAKFHRQHPGLRFDIRSMNTRHAIDAVATHQVDLGVVDVAPTGLDLEASELCRAEVGCIVRADDPLAARRQLKPADLVSHPIIGFSEETYTGRHMRAAFEDSGTPFQVSFTVNHTRTAYTLVQAGAGVAFVDAFPKLAGGFPELRIVRFRPQIETRPHVVFSKTRAIPVMARNFVRALQDEANKLVSGGEKEISV</sequence>
<protein>
    <recommendedName>
        <fullName evidence="5">HTH lysR-type domain-containing protein</fullName>
    </recommendedName>
</protein>
<comment type="caution">
    <text evidence="6">The sequence shown here is derived from an EMBL/GenBank/DDBJ whole genome shotgun (WGS) entry which is preliminary data.</text>
</comment>
<keyword evidence="2" id="KW-0805">Transcription regulation</keyword>